<feature type="compositionally biased region" description="Low complexity" evidence="1">
    <location>
        <begin position="544"/>
        <end position="556"/>
    </location>
</feature>
<feature type="region of interest" description="Disordered" evidence="1">
    <location>
        <begin position="544"/>
        <end position="613"/>
    </location>
</feature>
<feature type="region of interest" description="Disordered" evidence="1">
    <location>
        <begin position="233"/>
        <end position="260"/>
    </location>
</feature>
<feature type="compositionally biased region" description="Basic and acidic residues" evidence="1">
    <location>
        <begin position="143"/>
        <end position="161"/>
    </location>
</feature>
<feature type="compositionally biased region" description="Polar residues" evidence="1">
    <location>
        <begin position="483"/>
        <end position="501"/>
    </location>
</feature>
<feature type="compositionally biased region" description="Low complexity" evidence="1">
    <location>
        <begin position="807"/>
        <end position="817"/>
    </location>
</feature>
<feature type="compositionally biased region" description="Basic residues" evidence="1">
    <location>
        <begin position="170"/>
        <end position="179"/>
    </location>
</feature>
<name>A0ABQ7GPU6_DUNSA</name>
<feature type="compositionally biased region" description="Low complexity" evidence="1">
    <location>
        <begin position="282"/>
        <end position="323"/>
    </location>
</feature>
<dbReference type="EMBL" id="MU069651">
    <property type="protein sequence ID" value="KAF5836632.1"/>
    <property type="molecule type" value="Genomic_DNA"/>
</dbReference>
<sequence length="918" mass="94176">MQARSGCFWHELNLHYQPQCSTSSIPWPRRCGKSSHHRLSWHLKQGAGESLYQQQEAAHVVHASPHTLLSSRSPSTRSHPTRKLVTHNPKGPQCAAIPHSSHTRVRSAGGAGAAKSIAHVGGAVHKPVQPANNHVTDAASTRALDHTREQHKSRNEKDRGGTSKPQPQQRAHRHSHTVHTHPSPRLITAQLSWASSLQQLRDCVVLHLGDLNAIHASAVLVRAVRLCEDGAASAASHHGPVGGAASDASHHGPVADGVGRRGHAAWNAEGAALGLTRQKLQQQGLPLPQQHQHQQHQQQQQRQQQQQLQQQQQQQQPEQQPEQLRTREGDEMKRLHKQSEQAALAELVDLVLQLLFHGQASHKRTPLPPPGQQKSSTSDAPGAAAAAATLPHTAPARMHTVPPASIAAAAAVPAPAAAAAAAADAPAAVASTSAASSQVVANPSKAPPMEAGLCSSMGVAGEPMQNSLRIDAGLHGSMGSAGQPLQSPSSGGETHVSATQRRSLHLESSAAQPLLQTSSPREMANAAWALVKLAPMLGGSSSFNSSSSSCSSSKSSAATHEGLGEINGIGNRKGSLVRASSKDQESSLLHSTTTNVTSSGHVGEGGSTAFVNHPVSGNDGIGAFQPGFSAETLAHHFSHAILHAAASPCPQPAEKEERGRSHQSKSTTAKHLQPAGLELIGSSSSVGAGSSTSSSVGRGNDSSSVGPGSNSSSVRRYSDCSSIGAGSNSSSVGRGNDGLSVEAGINSPSVGAGSSSSRVGRGNDSSNFGARSDSSSVGQGSTSSRPALSGTVSGKETGGVQLGGSGRHSNSSSNSSSGGCGGGGGGGSFLGVASFVSGRASEMWNGGNSSNSSSKFMAPRARGLSALNSASSQHGYAACCPFLRRNIPAMTFCCHACTPLDSISAPTFPSLSNSLGNQ</sequence>
<feature type="compositionally biased region" description="Gly residues" evidence="1">
    <location>
        <begin position="796"/>
        <end position="806"/>
    </location>
</feature>
<comment type="caution">
    <text evidence="2">The sequence shown here is derived from an EMBL/GenBank/DDBJ whole genome shotgun (WGS) entry which is preliminary data.</text>
</comment>
<feature type="compositionally biased region" description="Low complexity" evidence="1">
    <location>
        <begin position="66"/>
        <end position="78"/>
    </location>
</feature>
<dbReference type="Proteomes" id="UP000815325">
    <property type="component" value="Unassembled WGS sequence"/>
</dbReference>
<protein>
    <submittedName>
        <fullName evidence="2">Uncharacterized protein</fullName>
    </submittedName>
</protein>
<feature type="compositionally biased region" description="Low complexity" evidence="1">
    <location>
        <begin position="746"/>
        <end position="784"/>
    </location>
</feature>
<accession>A0ABQ7GPU6</accession>
<evidence type="ECO:0000313" key="3">
    <source>
        <dbReference type="Proteomes" id="UP000815325"/>
    </source>
</evidence>
<feature type="region of interest" description="Disordered" evidence="1">
    <location>
        <begin position="649"/>
        <end position="820"/>
    </location>
</feature>
<feature type="region of interest" description="Disordered" evidence="1">
    <location>
        <begin position="472"/>
        <end position="517"/>
    </location>
</feature>
<feature type="compositionally biased region" description="Low complexity" evidence="1">
    <location>
        <begin position="681"/>
        <end position="733"/>
    </location>
</feature>
<keyword evidence="3" id="KW-1185">Reference proteome</keyword>
<evidence type="ECO:0000313" key="2">
    <source>
        <dbReference type="EMBL" id="KAF5836632.1"/>
    </source>
</evidence>
<feature type="region of interest" description="Disordered" evidence="1">
    <location>
        <begin position="66"/>
        <end position="114"/>
    </location>
</feature>
<feature type="compositionally biased region" description="Low complexity" evidence="1">
    <location>
        <begin position="375"/>
        <end position="387"/>
    </location>
</feature>
<feature type="region of interest" description="Disordered" evidence="1">
    <location>
        <begin position="138"/>
        <end position="183"/>
    </location>
</feature>
<reference evidence="2" key="1">
    <citation type="submission" date="2017-08" db="EMBL/GenBank/DDBJ databases">
        <authorList>
            <person name="Polle J.E."/>
            <person name="Barry K."/>
            <person name="Cushman J."/>
            <person name="Schmutz J."/>
            <person name="Tran D."/>
            <person name="Hathwaick L.T."/>
            <person name="Yim W.C."/>
            <person name="Jenkins J."/>
            <person name="Mckie-Krisberg Z.M."/>
            <person name="Prochnik S."/>
            <person name="Lindquist E."/>
            <person name="Dockter R.B."/>
            <person name="Adam C."/>
            <person name="Molina H."/>
            <person name="Bunkerborg J."/>
            <person name="Jin E."/>
            <person name="Buchheim M."/>
            <person name="Magnuson J."/>
        </authorList>
    </citation>
    <scope>NUCLEOTIDE SEQUENCE</scope>
    <source>
        <strain evidence="2">CCAP 19/18</strain>
    </source>
</reference>
<feature type="non-terminal residue" evidence="2">
    <location>
        <position position="918"/>
    </location>
</feature>
<organism evidence="2 3">
    <name type="scientific">Dunaliella salina</name>
    <name type="common">Green alga</name>
    <name type="synonym">Protococcus salinus</name>
    <dbReference type="NCBI Taxonomy" id="3046"/>
    <lineage>
        <taxon>Eukaryota</taxon>
        <taxon>Viridiplantae</taxon>
        <taxon>Chlorophyta</taxon>
        <taxon>core chlorophytes</taxon>
        <taxon>Chlorophyceae</taxon>
        <taxon>CS clade</taxon>
        <taxon>Chlamydomonadales</taxon>
        <taxon>Dunaliellaceae</taxon>
        <taxon>Dunaliella</taxon>
    </lineage>
</organism>
<evidence type="ECO:0000256" key="1">
    <source>
        <dbReference type="SAM" id="MobiDB-lite"/>
    </source>
</evidence>
<proteinExistence type="predicted"/>
<feature type="compositionally biased region" description="Polar residues" evidence="1">
    <location>
        <begin position="586"/>
        <end position="600"/>
    </location>
</feature>
<feature type="compositionally biased region" description="Basic and acidic residues" evidence="1">
    <location>
        <begin position="324"/>
        <end position="338"/>
    </location>
</feature>
<gene>
    <name evidence="2" type="ORF">DUNSADRAFT_5665</name>
</gene>
<feature type="region of interest" description="Disordered" evidence="1">
    <location>
        <begin position="282"/>
        <end position="338"/>
    </location>
</feature>
<feature type="region of interest" description="Disordered" evidence="1">
    <location>
        <begin position="361"/>
        <end position="387"/>
    </location>
</feature>